<accession>A0AAN8WGW5</accession>
<evidence type="ECO:0000313" key="2">
    <source>
        <dbReference type="Proteomes" id="UP001381693"/>
    </source>
</evidence>
<dbReference type="AlphaFoldDB" id="A0AAN8WGW5"/>
<evidence type="ECO:0000313" key="1">
    <source>
        <dbReference type="EMBL" id="KAK7028225.1"/>
    </source>
</evidence>
<gene>
    <name evidence="1" type="ORF">SK128_011426</name>
</gene>
<comment type="caution">
    <text evidence="1">The sequence shown here is derived from an EMBL/GenBank/DDBJ whole genome shotgun (WGS) entry which is preliminary data.</text>
</comment>
<dbReference type="EMBL" id="JAXCGZ010022654">
    <property type="protein sequence ID" value="KAK7028225.1"/>
    <property type="molecule type" value="Genomic_DNA"/>
</dbReference>
<proteinExistence type="predicted"/>
<dbReference type="Proteomes" id="UP001381693">
    <property type="component" value="Unassembled WGS sequence"/>
</dbReference>
<name>A0AAN8WGW5_HALRR</name>
<sequence length="54" mass="5915">MKSSSELVVAKGATQMKAANQYLLFSNKESSYTSHIGSGELETSWVGARRYNSL</sequence>
<protein>
    <submittedName>
        <fullName evidence="1">Uncharacterized protein</fullName>
    </submittedName>
</protein>
<feature type="non-terminal residue" evidence="1">
    <location>
        <position position="54"/>
    </location>
</feature>
<reference evidence="1 2" key="1">
    <citation type="submission" date="2023-11" db="EMBL/GenBank/DDBJ databases">
        <title>Halocaridina rubra genome assembly.</title>
        <authorList>
            <person name="Smith C."/>
        </authorList>
    </citation>
    <scope>NUCLEOTIDE SEQUENCE [LARGE SCALE GENOMIC DNA]</scope>
    <source>
        <strain evidence="1">EP-1</strain>
        <tissue evidence="1">Whole</tissue>
    </source>
</reference>
<organism evidence="1 2">
    <name type="scientific">Halocaridina rubra</name>
    <name type="common">Hawaiian red shrimp</name>
    <dbReference type="NCBI Taxonomy" id="373956"/>
    <lineage>
        <taxon>Eukaryota</taxon>
        <taxon>Metazoa</taxon>
        <taxon>Ecdysozoa</taxon>
        <taxon>Arthropoda</taxon>
        <taxon>Crustacea</taxon>
        <taxon>Multicrustacea</taxon>
        <taxon>Malacostraca</taxon>
        <taxon>Eumalacostraca</taxon>
        <taxon>Eucarida</taxon>
        <taxon>Decapoda</taxon>
        <taxon>Pleocyemata</taxon>
        <taxon>Caridea</taxon>
        <taxon>Atyoidea</taxon>
        <taxon>Atyidae</taxon>
        <taxon>Halocaridina</taxon>
    </lineage>
</organism>
<keyword evidence="2" id="KW-1185">Reference proteome</keyword>